<dbReference type="InterPro" id="IPR001764">
    <property type="entry name" value="Glyco_hydro_3_N"/>
</dbReference>
<name>A0AAD5C9Z7_AMBAR</name>
<dbReference type="Pfam" id="PF01915">
    <property type="entry name" value="Glyco_hydro_3_C"/>
    <property type="match status" value="1"/>
</dbReference>
<dbReference type="GO" id="GO:0008422">
    <property type="term" value="F:beta-glucosidase activity"/>
    <property type="evidence" value="ECO:0007669"/>
    <property type="project" value="TreeGrafter"/>
</dbReference>
<dbReference type="AlphaFoldDB" id="A0AAD5C9Z7"/>
<dbReference type="PANTHER" id="PTHR30620">
    <property type="entry name" value="PERIPLASMIC BETA-GLUCOSIDASE-RELATED"/>
    <property type="match status" value="1"/>
</dbReference>
<evidence type="ECO:0000313" key="6">
    <source>
        <dbReference type="Proteomes" id="UP001206925"/>
    </source>
</evidence>
<evidence type="ECO:0000313" key="5">
    <source>
        <dbReference type="EMBL" id="KAI7736789.1"/>
    </source>
</evidence>
<proteinExistence type="predicted"/>
<evidence type="ECO:0000256" key="2">
    <source>
        <dbReference type="ARBA" id="ARBA00023295"/>
    </source>
</evidence>
<keyword evidence="1" id="KW-0378">Hydrolase</keyword>
<evidence type="ECO:0000259" key="4">
    <source>
        <dbReference type="Pfam" id="PF01915"/>
    </source>
</evidence>
<gene>
    <name evidence="5" type="ORF">M8C21_011224</name>
</gene>
<keyword evidence="2" id="KW-0326">Glycosidase</keyword>
<dbReference type="GO" id="GO:0009251">
    <property type="term" value="P:glucan catabolic process"/>
    <property type="evidence" value="ECO:0007669"/>
    <property type="project" value="TreeGrafter"/>
</dbReference>
<dbReference type="Gene3D" id="3.40.50.1700">
    <property type="entry name" value="Glycoside hydrolase family 3 C-terminal domain"/>
    <property type="match status" value="1"/>
</dbReference>
<reference evidence="5" key="1">
    <citation type="submission" date="2022-06" db="EMBL/GenBank/DDBJ databases">
        <title>Uncovering the hologenomic basis of an extraordinary plant invasion.</title>
        <authorList>
            <person name="Bieker V.C."/>
            <person name="Martin M.D."/>
            <person name="Gilbert T."/>
            <person name="Hodgins K."/>
            <person name="Battlay P."/>
            <person name="Petersen B."/>
            <person name="Wilson J."/>
        </authorList>
    </citation>
    <scope>NUCLEOTIDE SEQUENCE</scope>
    <source>
        <strain evidence="5">AA19_3_7</strain>
        <tissue evidence="5">Leaf</tissue>
    </source>
</reference>
<dbReference type="Proteomes" id="UP001206925">
    <property type="component" value="Unassembled WGS sequence"/>
</dbReference>
<accession>A0AAD5C9Z7</accession>
<feature type="domain" description="Glycoside hydrolase family 3 N-terminal" evidence="3">
    <location>
        <begin position="124"/>
        <end position="276"/>
    </location>
</feature>
<dbReference type="InterPro" id="IPR036881">
    <property type="entry name" value="Glyco_hydro_3_C_sf"/>
</dbReference>
<dbReference type="Gene3D" id="3.20.20.300">
    <property type="entry name" value="Glycoside hydrolase, family 3, N-terminal domain"/>
    <property type="match status" value="2"/>
</dbReference>
<evidence type="ECO:0000256" key="1">
    <source>
        <dbReference type="ARBA" id="ARBA00022801"/>
    </source>
</evidence>
<dbReference type="InterPro" id="IPR051915">
    <property type="entry name" value="Cellulose_Degrad_GH3"/>
</dbReference>
<organism evidence="5 6">
    <name type="scientific">Ambrosia artemisiifolia</name>
    <name type="common">Common ragweed</name>
    <dbReference type="NCBI Taxonomy" id="4212"/>
    <lineage>
        <taxon>Eukaryota</taxon>
        <taxon>Viridiplantae</taxon>
        <taxon>Streptophyta</taxon>
        <taxon>Embryophyta</taxon>
        <taxon>Tracheophyta</taxon>
        <taxon>Spermatophyta</taxon>
        <taxon>Magnoliopsida</taxon>
        <taxon>eudicotyledons</taxon>
        <taxon>Gunneridae</taxon>
        <taxon>Pentapetalae</taxon>
        <taxon>asterids</taxon>
        <taxon>campanulids</taxon>
        <taxon>Asterales</taxon>
        <taxon>Asteraceae</taxon>
        <taxon>Asteroideae</taxon>
        <taxon>Heliantheae alliance</taxon>
        <taxon>Heliantheae</taxon>
        <taxon>Ambrosia</taxon>
    </lineage>
</organism>
<dbReference type="PANTHER" id="PTHR30620:SF91">
    <property type="entry name" value="BETA-GLUCOSIDASE"/>
    <property type="match status" value="1"/>
</dbReference>
<dbReference type="SUPFAM" id="SSF51445">
    <property type="entry name" value="(Trans)glycosidases"/>
    <property type="match status" value="1"/>
</dbReference>
<dbReference type="SUPFAM" id="SSF52279">
    <property type="entry name" value="Beta-D-glucan exohydrolase, C-terminal domain"/>
    <property type="match status" value="1"/>
</dbReference>
<dbReference type="InterPro" id="IPR017853">
    <property type="entry name" value="GH"/>
</dbReference>
<dbReference type="EMBL" id="JAMZMK010009192">
    <property type="protein sequence ID" value="KAI7736789.1"/>
    <property type="molecule type" value="Genomic_DNA"/>
</dbReference>
<evidence type="ECO:0000259" key="3">
    <source>
        <dbReference type="Pfam" id="PF00933"/>
    </source>
</evidence>
<protein>
    <submittedName>
        <fullName evidence="5">Uncharacterized protein</fullName>
    </submittedName>
</protein>
<dbReference type="InterPro" id="IPR002772">
    <property type="entry name" value="Glyco_hydro_3_C"/>
</dbReference>
<feature type="domain" description="Glycoside hydrolase family 3 C-terminal" evidence="4">
    <location>
        <begin position="313"/>
        <end position="522"/>
    </location>
</feature>
<sequence>MCCCASMAKAEYFKYKDPKQRLGVRIKDLIKRMTLEEKIGQMTQADRSVVSKEVIKKYFLGSILTVPLQGSLPAEGASPKTWVDIVNDLQSGSLSTRLGIPIIYGIDAVHGHNNVYKATIFPHNVAACAKHYLGDGGTHLGVDEDNTIIDAKGLFSIHMPAYYDSIIKGVSTIMTSYSSWNGVKMHKNRFLVTDYLKNTLKFRGFVISDFQGIDRITTPANANYTYSIIAGMNAGIDMFMVGFTHEEFITRLTYLVKNKFIPMRRVNDAVKRILRVKFTMGLFENPLADYSMAKYLGCQEHRDLAREAVRKTLVLLKNGKSVEHPFLPLSKKASKILVAGSHADNLGYQCGGWTLQWQGVSGNNVTAGTTILSAIKTAVDPRTQVVYNENPDDKFVKSNKFDYAIVVVGEYPYAEFLGDSSNLTIPEPGPSTIKRVCGSVKCVVVLITGRPVVVQPYVETIDALVAAWLPGTEGQGVTDLLFGDYGFTGKLARTWFKTVEQLPMNVGDPYYDPLYPFGFGLTTEPRKK</sequence>
<comment type="caution">
    <text evidence="5">The sequence shown here is derived from an EMBL/GenBank/DDBJ whole genome shotgun (WGS) entry which is preliminary data.</text>
</comment>
<dbReference type="Pfam" id="PF00933">
    <property type="entry name" value="Glyco_hydro_3"/>
    <property type="match status" value="1"/>
</dbReference>
<dbReference type="FunFam" id="3.40.50.1700:FF:000002">
    <property type="entry name" value="Glycosyl hydrolase family protein"/>
    <property type="match status" value="1"/>
</dbReference>
<keyword evidence="6" id="KW-1185">Reference proteome</keyword>
<dbReference type="InterPro" id="IPR036962">
    <property type="entry name" value="Glyco_hydro_3_N_sf"/>
</dbReference>